<name>E1X0X8_HALMS</name>
<dbReference type="InterPro" id="IPR001087">
    <property type="entry name" value="GDSL"/>
</dbReference>
<dbReference type="eggNOG" id="COG2755">
    <property type="taxonomic scope" value="Bacteria"/>
</dbReference>
<dbReference type="STRING" id="862908.BMS_1623"/>
<sequence length="424" mass="49780">MKKILFWATTFILLICVTEASLFLVAKSLDLYQESDFNPSKTKILVLGESTSVNYLGHTSWPTQLQEILNNKDKEVSVINKAKAGTNTFALKKSLKYNLAKYDPDIVITLMGINDLSPYNINPNRKSFIDSMKRLRVFKLFSEVLKVIDPFLMDYQVHYLDRENHLLCLFHDHPKNLLSDSLRDLEEKDVNQYINSVEDRITEPRDQAIQLAYMAQKYNRHKMHSASEATIPLKLLEESLIRASNINIALDQYLYYLNQTKQYDRCFMASKFVDKNKKVLTYFTLRRLYECYAKSKIENKKEIWKKLLSHFKLEYKQIKKSDEFTMNNYRKIGQILEKSEIPFIAIQYPNLPISQIKNYFEDSDIEPNLFISNQRNFQEKLEEHSYDTLFTDNFAGDFGHLTTKGHRVIAMEVARALLNKGYLE</sequence>
<proteinExistence type="predicted"/>
<dbReference type="OrthoDB" id="9800698at2"/>
<dbReference type="HOGENOM" id="CLU_646848_0_0_7"/>
<evidence type="ECO:0000313" key="2">
    <source>
        <dbReference type="Proteomes" id="UP000008963"/>
    </source>
</evidence>
<dbReference type="InterPro" id="IPR036514">
    <property type="entry name" value="SGNH_hydro_sf"/>
</dbReference>
<evidence type="ECO:0008006" key="3">
    <source>
        <dbReference type="Google" id="ProtNLM"/>
    </source>
</evidence>
<dbReference type="SUPFAM" id="SSF52266">
    <property type="entry name" value="SGNH hydrolase"/>
    <property type="match status" value="1"/>
</dbReference>
<dbReference type="GO" id="GO:0016788">
    <property type="term" value="F:hydrolase activity, acting on ester bonds"/>
    <property type="evidence" value="ECO:0007669"/>
    <property type="project" value="InterPro"/>
</dbReference>
<gene>
    <name evidence="1" type="ordered locus">BMS_1623</name>
</gene>
<dbReference type="RefSeq" id="WP_014244249.1">
    <property type="nucleotide sequence ID" value="NC_016620.1"/>
</dbReference>
<evidence type="ECO:0000313" key="1">
    <source>
        <dbReference type="EMBL" id="CBW26467.1"/>
    </source>
</evidence>
<dbReference type="KEGG" id="bmx:BMS_1623"/>
<dbReference type="AlphaFoldDB" id="E1X0X8"/>
<accession>E1X0X8</accession>
<dbReference type="Proteomes" id="UP000008963">
    <property type="component" value="Chromosome"/>
</dbReference>
<dbReference type="Gene3D" id="3.40.50.1110">
    <property type="entry name" value="SGNH hydrolase"/>
    <property type="match status" value="1"/>
</dbReference>
<dbReference type="EMBL" id="FQ312005">
    <property type="protein sequence ID" value="CBW26467.1"/>
    <property type="molecule type" value="Genomic_DNA"/>
</dbReference>
<protein>
    <recommendedName>
        <fullName evidence="3">SGNH hydrolase-type esterase domain-containing protein</fullName>
    </recommendedName>
</protein>
<reference evidence="2" key="1">
    <citation type="journal article" date="2013" name="ISME J.">
        <title>A small predatory core genome in the divergent marine Bacteriovorax marinus SJ and the terrestrial Bdellovibrio bacteriovorus.</title>
        <authorList>
            <person name="Crossman L.C."/>
            <person name="Chen H."/>
            <person name="Cerdeno-Tarraga A.M."/>
            <person name="Brooks K."/>
            <person name="Quail M.A."/>
            <person name="Pineiro S.A."/>
            <person name="Hobley L."/>
            <person name="Sockett R.E."/>
            <person name="Bentley S.D."/>
            <person name="Parkhill J."/>
            <person name="Williams H.N."/>
            <person name="Stine O.C."/>
        </authorList>
    </citation>
    <scope>NUCLEOTIDE SEQUENCE [LARGE SCALE GENOMIC DNA]</scope>
    <source>
        <strain evidence="2">ATCC BAA-682 / DSM 15412 / SJ</strain>
    </source>
</reference>
<keyword evidence="2" id="KW-1185">Reference proteome</keyword>
<dbReference type="Pfam" id="PF00657">
    <property type="entry name" value="Lipase_GDSL"/>
    <property type="match status" value="1"/>
</dbReference>
<organism evidence="1 2">
    <name type="scientific">Halobacteriovorax marinus (strain ATCC BAA-682 / DSM 15412 / SJ)</name>
    <name type="common">Bacteriovorax marinus</name>
    <dbReference type="NCBI Taxonomy" id="862908"/>
    <lineage>
        <taxon>Bacteria</taxon>
        <taxon>Pseudomonadati</taxon>
        <taxon>Bdellovibrionota</taxon>
        <taxon>Bacteriovoracia</taxon>
        <taxon>Bacteriovoracales</taxon>
        <taxon>Halobacteriovoraceae</taxon>
        <taxon>Halobacteriovorax</taxon>
    </lineage>
</organism>
<dbReference type="PATRIC" id="fig|862908.3.peg.1545"/>